<dbReference type="EMBL" id="JBANFI010000012">
    <property type="protein sequence ID" value="MFK7161850.1"/>
    <property type="molecule type" value="Genomic_DNA"/>
</dbReference>
<keyword evidence="2" id="KW-1185">Reference proteome</keyword>
<proteinExistence type="predicted"/>
<comment type="caution">
    <text evidence="1">The sequence shown here is derived from an EMBL/GenBank/DDBJ whole genome shotgun (WGS) entry which is preliminary data.</text>
</comment>
<protein>
    <submittedName>
        <fullName evidence="1">Uncharacterized protein</fullName>
    </submittedName>
</protein>
<dbReference type="RefSeq" id="WP_157808995.1">
    <property type="nucleotide sequence ID" value="NZ_JBANFI010000012.1"/>
</dbReference>
<evidence type="ECO:0000313" key="1">
    <source>
        <dbReference type="EMBL" id="MFK7161850.1"/>
    </source>
</evidence>
<organism evidence="1 2">
    <name type="scientific">Marinospirillum alkalitolerans</name>
    <dbReference type="NCBI Taxonomy" id="3123374"/>
    <lineage>
        <taxon>Bacteria</taxon>
        <taxon>Pseudomonadati</taxon>
        <taxon>Pseudomonadota</taxon>
        <taxon>Gammaproteobacteria</taxon>
        <taxon>Oceanospirillales</taxon>
        <taxon>Oceanospirillaceae</taxon>
        <taxon>Marinospirillum</taxon>
    </lineage>
</organism>
<gene>
    <name evidence="1" type="ORF">V6U78_12470</name>
</gene>
<evidence type="ECO:0000313" key="2">
    <source>
        <dbReference type="Proteomes" id="UP001621714"/>
    </source>
</evidence>
<accession>A0ABW8PZW8</accession>
<dbReference type="Proteomes" id="UP001621714">
    <property type="component" value="Unassembled WGS sequence"/>
</dbReference>
<name>A0ABW8PZW8_9GAMM</name>
<reference evidence="1 2" key="1">
    <citation type="submission" date="2024-02" db="EMBL/GenBank/DDBJ databases">
        <title>Marinospirillum sp. MEB 164 isolated from Lonar lake sediment.</title>
        <authorList>
            <person name="Joshi A."/>
            <person name="Thite S."/>
        </authorList>
    </citation>
    <scope>NUCLEOTIDE SEQUENCE [LARGE SCALE GENOMIC DNA]</scope>
    <source>
        <strain evidence="1 2">MEB164</strain>
    </source>
</reference>
<sequence>MPVVPYTASNFGRHWGTALAGRHNLTLSWNEFVWAAMTMGKPGVAFLLSHGWHSLSDLVVRSHTVYANLRASSNHVEKSSLYTGLDPTEKSGVSYFMGMMAAKILGARLLDTPWLFHMSLVHALGGSVVLKAKSEPDLVGFRRNREWIVAEAKGRTRGYSSSAMHAAKLQTRQLRTINGQYPSLRVAIQASFNPRLEWAIDDPEEFDEGVPDIQFDVESAMDMYYSAPIIATERGQSRLIGNRKFQTGELSEIGVTIGIDREVKERVLKRILLQGEKSLLLDQAAEPYQEDGFTIFADGLAISLDERWSEDRMAQDPWSRRNG</sequence>